<dbReference type="InterPro" id="IPR002156">
    <property type="entry name" value="RNaseH_domain"/>
</dbReference>
<keyword evidence="3" id="KW-1185">Reference proteome</keyword>
<organism evidence="2 3">
    <name type="scientific">Gossypium aridum</name>
    <name type="common">American cotton</name>
    <name type="synonym">Erioxylum aridum</name>
    <dbReference type="NCBI Taxonomy" id="34290"/>
    <lineage>
        <taxon>Eukaryota</taxon>
        <taxon>Viridiplantae</taxon>
        <taxon>Streptophyta</taxon>
        <taxon>Embryophyta</taxon>
        <taxon>Tracheophyta</taxon>
        <taxon>Spermatophyta</taxon>
        <taxon>Magnoliopsida</taxon>
        <taxon>eudicotyledons</taxon>
        <taxon>Gunneridae</taxon>
        <taxon>Pentapetalae</taxon>
        <taxon>rosids</taxon>
        <taxon>malvids</taxon>
        <taxon>Malvales</taxon>
        <taxon>Malvaceae</taxon>
        <taxon>Malvoideae</taxon>
        <taxon>Gossypium</taxon>
    </lineage>
</organism>
<proteinExistence type="predicted"/>
<dbReference type="GO" id="GO:0003676">
    <property type="term" value="F:nucleic acid binding"/>
    <property type="evidence" value="ECO:0007669"/>
    <property type="project" value="InterPro"/>
</dbReference>
<dbReference type="GO" id="GO:0004523">
    <property type="term" value="F:RNA-DNA hybrid ribonuclease activity"/>
    <property type="evidence" value="ECO:0007669"/>
    <property type="project" value="InterPro"/>
</dbReference>
<feature type="domain" description="RNase H type-1" evidence="1">
    <location>
        <begin position="78"/>
        <end position="136"/>
    </location>
</feature>
<reference evidence="2 3" key="1">
    <citation type="journal article" date="2019" name="Genome Biol. Evol.">
        <title>Insights into the evolution of the New World diploid cottons (Gossypium, subgenus Houzingenia) based on genome sequencing.</title>
        <authorList>
            <person name="Grover C.E."/>
            <person name="Arick M.A. 2nd"/>
            <person name="Thrash A."/>
            <person name="Conover J.L."/>
            <person name="Sanders W.S."/>
            <person name="Peterson D.G."/>
            <person name="Frelichowski J.E."/>
            <person name="Scheffler J.A."/>
            <person name="Scheffler B.E."/>
            <person name="Wendel J.F."/>
        </authorList>
    </citation>
    <scope>NUCLEOTIDE SEQUENCE [LARGE SCALE GENOMIC DNA]</scope>
    <source>
        <strain evidence="2">185</strain>
        <tissue evidence="2">Leaf</tissue>
    </source>
</reference>
<dbReference type="Proteomes" id="UP000593577">
    <property type="component" value="Unassembled WGS sequence"/>
</dbReference>
<evidence type="ECO:0000259" key="1">
    <source>
        <dbReference type="Pfam" id="PF13456"/>
    </source>
</evidence>
<sequence length="182" mass="20662">AGNGKSINVWYEAWILGHGPRRITSQTIDINYKTIVDLINNEQSTWKMEVLGKLFDEDQVRRIMTIPVVGFDIKDARDYEGHILVACIYHNTCIAYATTAEAKAWLQAISVVEELGFRNLIVEGDSLTRFKNVTCSFVGQTMNQAVHVMAEEGKNWPETRVWVKEAPERAELAAKKDKSFLN</sequence>
<feature type="non-terminal residue" evidence="2">
    <location>
        <position position="1"/>
    </location>
</feature>
<gene>
    <name evidence="2" type="ORF">Goari_006245</name>
</gene>
<dbReference type="AlphaFoldDB" id="A0A7J8XMD5"/>
<dbReference type="EMBL" id="JABFAA010000008">
    <property type="protein sequence ID" value="MBA0688458.1"/>
    <property type="molecule type" value="Genomic_DNA"/>
</dbReference>
<name>A0A7J8XMD5_GOSAI</name>
<evidence type="ECO:0000313" key="3">
    <source>
        <dbReference type="Proteomes" id="UP000593577"/>
    </source>
</evidence>
<comment type="caution">
    <text evidence="2">The sequence shown here is derived from an EMBL/GenBank/DDBJ whole genome shotgun (WGS) entry which is preliminary data.</text>
</comment>
<feature type="non-terminal residue" evidence="2">
    <location>
        <position position="182"/>
    </location>
</feature>
<dbReference type="Pfam" id="PF13456">
    <property type="entry name" value="RVT_3"/>
    <property type="match status" value="1"/>
</dbReference>
<evidence type="ECO:0000313" key="2">
    <source>
        <dbReference type="EMBL" id="MBA0688458.1"/>
    </source>
</evidence>
<protein>
    <recommendedName>
        <fullName evidence="1">RNase H type-1 domain-containing protein</fullName>
    </recommendedName>
</protein>
<accession>A0A7J8XMD5</accession>